<gene>
    <name evidence="1" type="ORF">ZT1A5_G11803</name>
</gene>
<evidence type="ECO:0000313" key="2">
    <source>
        <dbReference type="Proteomes" id="UP000215453"/>
    </source>
</evidence>
<proteinExistence type="predicted"/>
<dbReference type="EMBL" id="LT882692">
    <property type="protein sequence ID" value="SMY30351.1"/>
    <property type="molecule type" value="Genomic_DNA"/>
</dbReference>
<organism evidence="1 2">
    <name type="scientific">Zymoseptoria tritici ST99CH_1A5</name>
    <dbReference type="NCBI Taxonomy" id="1276529"/>
    <lineage>
        <taxon>Eukaryota</taxon>
        <taxon>Fungi</taxon>
        <taxon>Dikarya</taxon>
        <taxon>Ascomycota</taxon>
        <taxon>Pezizomycotina</taxon>
        <taxon>Dothideomycetes</taxon>
        <taxon>Dothideomycetidae</taxon>
        <taxon>Mycosphaerellales</taxon>
        <taxon>Mycosphaerellaceae</taxon>
        <taxon>Zymoseptoria</taxon>
    </lineage>
</organism>
<name>A0A1Y6M5G9_ZYMTR</name>
<dbReference type="AlphaFoldDB" id="A0A1Y6M5G9"/>
<reference evidence="1 2" key="1">
    <citation type="submission" date="2016-10" db="EMBL/GenBank/DDBJ databases">
        <authorList>
            <person name="Varghese N."/>
        </authorList>
    </citation>
    <scope>NUCLEOTIDE SEQUENCE [LARGE SCALE GENOMIC DNA]</scope>
</reference>
<accession>A0A1Y6M5G9</accession>
<dbReference type="Proteomes" id="UP000215453">
    <property type="component" value="Chromosome 17"/>
</dbReference>
<protein>
    <submittedName>
        <fullName evidence="1">Uncharacterized protein</fullName>
    </submittedName>
</protein>
<sequence length="145" mass="16385">MLSDKQHARENFRNSRHSSSTGVWLITSRFPCQDGQKADRKEAADVEWNVDINTTCWMSIDDDLEHESRSGGYSIDRSSFGTTSKAVRCPPLRRGATAALRTQRLILTTHINSPNDAPVRVLKSKNKRGTVQWPHKRLFGYASKA</sequence>
<evidence type="ECO:0000313" key="1">
    <source>
        <dbReference type="EMBL" id="SMY30351.1"/>
    </source>
</evidence>